<evidence type="ECO:0000313" key="6">
    <source>
        <dbReference type="Proteomes" id="UP000244855"/>
    </source>
</evidence>
<dbReference type="GO" id="GO:0071949">
    <property type="term" value="F:FAD binding"/>
    <property type="evidence" value="ECO:0007669"/>
    <property type="project" value="InterPro"/>
</dbReference>
<protein>
    <submittedName>
        <fullName evidence="5">FAD binding domain-containing protein</fullName>
    </submittedName>
</protein>
<feature type="signal peptide" evidence="3">
    <location>
        <begin position="1"/>
        <end position="19"/>
    </location>
</feature>
<evidence type="ECO:0000259" key="4">
    <source>
        <dbReference type="PROSITE" id="PS51387"/>
    </source>
</evidence>
<dbReference type="OrthoDB" id="9983560at2759"/>
<sequence>MKTTFSFQLALAFLPSVIAHPTTENVIHSGGQRYACKCYPGDSCWPTPQKWKALNVTVGGTLKEVIPNWAVCYNTFEGKPTYNAAACAAATANFTLEQWTTEQDILNLWIFWSNNTCLPTTNPDSSCTLGYYPEYVIRAKAKEHIKAGIDFARENNVRLVIRNTGHDFMGRSTGYGSLAINTHDFKSVEFTKSYSGPGGYSGGAVTVGAGIQGRELLRLGYQQSPKVAVVTGECPTVGLAGGYIQGGGHGPLASIYGLAADQALSFDVITSDGVYRTANARENPDLFWALKGGGPSTFATIVSLTVKTFPETKTAGAVFRINSTHTNDTEVFWKGFRAFHNLSNRWVENGIFSYYQLLPNSVNAQPMVAPNKTAAELKQILKPLADQLSSQNIPHSLTYHEYSTFFDLYLDLFTDESSGNNMLVGGRLFTKTDIRNNGDGIVDAMRQSIKAGGYGLIGHIVGPGTGAPVVDNAVHPRWRDGASFSISVLLQPTNATWEQKQAAKTYLTDQVDGPLRAASPNGAAYVNEGNLEEPNWQQAFWGSNYPRLFSLKKKWDPNGVFYARTTPGTEDWEIIDYGTRLCKKV</sequence>
<dbReference type="InterPro" id="IPR006094">
    <property type="entry name" value="Oxid_FAD_bind_N"/>
</dbReference>
<dbReference type="PROSITE" id="PS51387">
    <property type="entry name" value="FAD_PCMH"/>
    <property type="match status" value="1"/>
</dbReference>
<dbReference type="STRING" id="97972.A0A2V1DV21"/>
<evidence type="ECO:0000256" key="3">
    <source>
        <dbReference type="SAM" id="SignalP"/>
    </source>
</evidence>
<keyword evidence="6" id="KW-1185">Reference proteome</keyword>
<dbReference type="Pfam" id="PF08031">
    <property type="entry name" value="BBE"/>
    <property type="match status" value="1"/>
</dbReference>
<dbReference type="Pfam" id="PF01565">
    <property type="entry name" value="FAD_binding_4"/>
    <property type="match status" value="1"/>
</dbReference>
<dbReference type="AlphaFoldDB" id="A0A2V1DV21"/>
<dbReference type="PANTHER" id="PTHR13878:SF97">
    <property type="entry name" value="ISOAMYL ALCOHOL OXIDASE"/>
    <property type="match status" value="1"/>
</dbReference>
<keyword evidence="2" id="KW-0560">Oxidoreductase</keyword>
<dbReference type="Gene3D" id="3.30.465.10">
    <property type="match status" value="2"/>
</dbReference>
<keyword evidence="3" id="KW-0732">Signal</keyword>
<reference evidence="5 6" key="1">
    <citation type="journal article" date="2018" name="Sci. Rep.">
        <title>Comparative genomics provides insights into the lifestyle and reveals functional heterogeneity of dark septate endophytic fungi.</title>
        <authorList>
            <person name="Knapp D.G."/>
            <person name="Nemeth J.B."/>
            <person name="Barry K."/>
            <person name="Hainaut M."/>
            <person name="Henrissat B."/>
            <person name="Johnson J."/>
            <person name="Kuo A."/>
            <person name="Lim J.H.P."/>
            <person name="Lipzen A."/>
            <person name="Nolan M."/>
            <person name="Ohm R.A."/>
            <person name="Tamas L."/>
            <person name="Grigoriev I.V."/>
            <person name="Spatafora J.W."/>
            <person name="Nagy L.G."/>
            <person name="Kovacs G.M."/>
        </authorList>
    </citation>
    <scope>NUCLEOTIDE SEQUENCE [LARGE SCALE GENOMIC DNA]</scope>
    <source>
        <strain evidence="5 6">DSE2036</strain>
    </source>
</reference>
<evidence type="ECO:0000256" key="2">
    <source>
        <dbReference type="ARBA" id="ARBA00023002"/>
    </source>
</evidence>
<dbReference type="InterPro" id="IPR012951">
    <property type="entry name" value="BBE"/>
</dbReference>
<name>A0A2V1DV21_9PLEO</name>
<dbReference type="InterPro" id="IPR016169">
    <property type="entry name" value="FAD-bd_PCMH_sub2"/>
</dbReference>
<dbReference type="Proteomes" id="UP000244855">
    <property type="component" value="Unassembled WGS sequence"/>
</dbReference>
<evidence type="ECO:0000313" key="5">
    <source>
        <dbReference type="EMBL" id="PVI01792.1"/>
    </source>
</evidence>
<evidence type="ECO:0000256" key="1">
    <source>
        <dbReference type="ARBA" id="ARBA00005466"/>
    </source>
</evidence>
<proteinExistence type="inferred from homology"/>
<dbReference type="PANTHER" id="PTHR13878">
    <property type="entry name" value="GULONOLACTONE OXIDASE"/>
    <property type="match status" value="1"/>
</dbReference>
<accession>A0A2V1DV21</accession>
<comment type="similarity">
    <text evidence="1">Belongs to the oxygen-dependent FAD-linked oxidoreductase family.</text>
</comment>
<feature type="chain" id="PRO_5015917090" evidence="3">
    <location>
        <begin position="20"/>
        <end position="585"/>
    </location>
</feature>
<dbReference type="EMBL" id="KZ805352">
    <property type="protein sequence ID" value="PVI01792.1"/>
    <property type="molecule type" value="Genomic_DNA"/>
</dbReference>
<dbReference type="InterPro" id="IPR016166">
    <property type="entry name" value="FAD-bd_PCMH"/>
</dbReference>
<gene>
    <name evidence="5" type="ORF">DM02DRAFT_671015</name>
</gene>
<dbReference type="InterPro" id="IPR050432">
    <property type="entry name" value="FAD-linked_Oxidoreductases_BP"/>
</dbReference>
<dbReference type="InterPro" id="IPR036318">
    <property type="entry name" value="FAD-bd_PCMH-like_sf"/>
</dbReference>
<feature type="domain" description="FAD-binding PCMH-type" evidence="4">
    <location>
        <begin position="129"/>
        <end position="311"/>
    </location>
</feature>
<dbReference type="GO" id="GO:0016491">
    <property type="term" value="F:oxidoreductase activity"/>
    <property type="evidence" value="ECO:0007669"/>
    <property type="project" value="UniProtKB-KW"/>
</dbReference>
<dbReference type="SUPFAM" id="SSF56176">
    <property type="entry name" value="FAD-binding/transporter-associated domain-like"/>
    <property type="match status" value="1"/>
</dbReference>
<organism evidence="5 6">
    <name type="scientific">Periconia macrospinosa</name>
    <dbReference type="NCBI Taxonomy" id="97972"/>
    <lineage>
        <taxon>Eukaryota</taxon>
        <taxon>Fungi</taxon>
        <taxon>Dikarya</taxon>
        <taxon>Ascomycota</taxon>
        <taxon>Pezizomycotina</taxon>
        <taxon>Dothideomycetes</taxon>
        <taxon>Pleosporomycetidae</taxon>
        <taxon>Pleosporales</taxon>
        <taxon>Massarineae</taxon>
        <taxon>Periconiaceae</taxon>
        <taxon>Periconia</taxon>
    </lineage>
</organism>